<accession>A0A0F9MZN4</accession>
<dbReference type="EMBL" id="LAZR01009093">
    <property type="protein sequence ID" value="KKM74722.1"/>
    <property type="molecule type" value="Genomic_DNA"/>
</dbReference>
<dbReference type="AlphaFoldDB" id="A0A0F9MZN4"/>
<name>A0A0F9MZN4_9ZZZZ</name>
<comment type="caution">
    <text evidence="1">The sequence shown here is derived from an EMBL/GenBank/DDBJ whole genome shotgun (WGS) entry which is preliminary data.</text>
</comment>
<reference evidence="1" key="1">
    <citation type="journal article" date="2015" name="Nature">
        <title>Complex archaea that bridge the gap between prokaryotes and eukaryotes.</title>
        <authorList>
            <person name="Spang A."/>
            <person name="Saw J.H."/>
            <person name="Jorgensen S.L."/>
            <person name="Zaremba-Niedzwiedzka K."/>
            <person name="Martijn J."/>
            <person name="Lind A.E."/>
            <person name="van Eijk R."/>
            <person name="Schleper C."/>
            <person name="Guy L."/>
            <person name="Ettema T.J."/>
        </authorList>
    </citation>
    <scope>NUCLEOTIDE SEQUENCE</scope>
</reference>
<proteinExistence type="predicted"/>
<organism evidence="1">
    <name type="scientific">marine sediment metagenome</name>
    <dbReference type="NCBI Taxonomy" id="412755"/>
    <lineage>
        <taxon>unclassified sequences</taxon>
        <taxon>metagenomes</taxon>
        <taxon>ecological metagenomes</taxon>
    </lineage>
</organism>
<protein>
    <submittedName>
        <fullName evidence="1">Uncharacterized protein</fullName>
    </submittedName>
</protein>
<evidence type="ECO:0000313" key="1">
    <source>
        <dbReference type="EMBL" id="KKM74722.1"/>
    </source>
</evidence>
<gene>
    <name evidence="1" type="ORF">LCGC14_1397500</name>
</gene>
<sequence length="52" mass="6164">MRLIYKEKQIFLLEKGVATLKQKEKSRVTSHIVCVRCENIMRVPEYLQQIGD</sequence>